<reference evidence="2 3" key="1">
    <citation type="submission" date="2023-07" db="EMBL/GenBank/DDBJ databases">
        <title>Genomic Encyclopedia of Type Strains, Phase IV (KMG-IV): sequencing the most valuable type-strain genomes for metagenomic binning, comparative biology and taxonomic classification.</title>
        <authorList>
            <person name="Goeker M."/>
        </authorList>
    </citation>
    <scope>NUCLEOTIDE SEQUENCE [LARGE SCALE GENOMIC DNA]</scope>
    <source>
        <strain evidence="2 3">DSM 45903</strain>
    </source>
</reference>
<dbReference type="NCBIfam" id="TIGR02357">
    <property type="entry name" value="ECF_ThiT_YuaJ"/>
    <property type="match status" value="1"/>
</dbReference>
<feature type="transmembrane region" description="Helical" evidence="1">
    <location>
        <begin position="56"/>
        <end position="75"/>
    </location>
</feature>
<dbReference type="InterPro" id="IPR012651">
    <property type="entry name" value="Thia_Transptr_ThiT"/>
</dbReference>
<organism evidence="2 3">
    <name type="scientific">Desmospora profundinema</name>
    <dbReference type="NCBI Taxonomy" id="1571184"/>
    <lineage>
        <taxon>Bacteria</taxon>
        <taxon>Bacillati</taxon>
        <taxon>Bacillota</taxon>
        <taxon>Bacilli</taxon>
        <taxon>Bacillales</taxon>
        <taxon>Thermoactinomycetaceae</taxon>
        <taxon>Desmospora</taxon>
    </lineage>
</organism>
<evidence type="ECO:0000256" key="1">
    <source>
        <dbReference type="SAM" id="Phobius"/>
    </source>
</evidence>
<keyword evidence="1" id="KW-1133">Transmembrane helix</keyword>
<proteinExistence type="predicted"/>
<feature type="transmembrane region" description="Helical" evidence="1">
    <location>
        <begin position="7"/>
        <end position="25"/>
    </location>
</feature>
<evidence type="ECO:0000313" key="3">
    <source>
        <dbReference type="Proteomes" id="UP001185012"/>
    </source>
</evidence>
<keyword evidence="1" id="KW-0472">Membrane</keyword>
<feature type="transmembrane region" description="Helical" evidence="1">
    <location>
        <begin position="31"/>
        <end position="49"/>
    </location>
</feature>
<dbReference type="Pfam" id="PF09515">
    <property type="entry name" value="Thia_YuaJ"/>
    <property type="match status" value="1"/>
</dbReference>
<gene>
    <name evidence="2" type="ORF">JOE21_003260</name>
</gene>
<sequence>MSQRPLIVLLEIAMIAGIALILNNVIAIKLWPQGGSISLVMVPIVILAFRRGWGAGVLAGLIVGLLDLMIAPYIVHPAQVVLDYPLAFAALGMAGVVKLKEAPLKDQLGLIAMAVTFAGALRLAAHFTSGVIWFGQYAPEGFSPVLYSLAYNASYIVPDILLSILVMVVLVTKAPQLVTRPQ</sequence>
<evidence type="ECO:0000313" key="2">
    <source>
        <dbReference type="EMBL" id="MDR6227245.1"/>
    </source>
</evidence>
<keyword evidence="3" id="KW-1185">Reference proteome</keyword>
<dbReference type="EMBL" id="JAVDQG010000008">
    <property type="protein sequence ID" value="MDR6227245.1"/>
    <property type="molecule type" value="Genomic_DNA"/>
</dbReference>
<feature type="transmembrane region" description="Helical" evidence="1">
    <location>
        <begin position="81"/>
        <end position="99"/>
    </location>
</feature>
<accession>A0ABU1IU07</accession>
<keyword evidence="1" id="KW-0812">Transmembrane</keyword>
<feature type="transmembrane region" description="Helical" evidence="1">
    <location>
        <begin position="111"/>
        <end position="135"/>
    </location>
</feature>
<dbReference type="Gene3D" id="1.10.1760.20">
    <property type="match status" value="1"/>
</dbReference>
<protein>
    <submittedName>
        <fullName evidence="2">Thiamine transporter</fullName>
    </submittedName>
</protein>
<dbReference type="RefSeq" id="WP_309868196.1">
    <property type="nucleotide sequence ID" value="NZ_JAVDQG010000008.1"/>
</dbReference>
<comment type="caution">
    <text evidence="2">The sequence shown here is derived from an EMBL/GenBank/DDBJ whole genome shotgun (WGS) entry which is preliminary data.</text>
</comment>
<feature type="transmembrane region" description="Helical" evidence="1">
    <location>
        <begin position="155"/>
        <end position="172"/>
    </location>
</feature>
<dbReference type="Proteomes" id="UP001185012">
    <property type="component" value="Unassembled WGS sequence"/>
</dbReference>
<name>A0ABU1IU07_9BACL</name>